<evidence type="ECO:0000256" key="2">
    <source>
        <dbReference type="ARBA" id="ARBA00022448"/>
    </source>
</evidence>
<dbReference type="STRING" id="1561998.A0A1I7URI8"/>
<evidence type="ECO:0000256" key="1">
    <source>
        <dbReference type="ARBA" id="ARBA00004141"/>
    </source>
</evidence>
<dbReference type="GO" id="GO:0005886">
    <property type="term" value="C:plasma membrane"/>
    <property type="evidence" value="ECO:0007669"/>
    <property type="project" value="TreeGrafter"/>
</dbReference>
<dbReference type="GO" id="GO:0140359">
    <property type="term" value="F:ABC-type transporter activity"/>
    <property type="evidence" value="ECO:0007669"/>
    <property type="project" value="InterPro"/>
</dbReference>
<accession>A0A1I7URI8</accession>
<proteinExistence type="predicted"/>
<dbReference type="PANTHER" id="PTHR48041">
    <property type="entry name" value="ABC TRANSPORTER G FAMILY MEMBER 28"/>
    <property type="match status" value="1"/>
</dbReference>
<dbReference type="Proteomes" id="UP000095282">
    <property type="component" value="Unplaced"/>
</dbReference>
<evidence type="ECO:0000256" key="3">
    <source>
        <dbReference type="ARBA" id="ARBA00022692"/>
    </source>
</evidence>
<keyword evidence="2" id="KW-0813">Transport</keyword>
<comment type="subcellular location">
    <subcellularLocation>
        <location evidence="1">Membrane</location>
        <topology evidence="1">Multi-pass membrane protein</topology>
    </subcellularLocation>
</comment>
<dbReference type="InterPro" id="IPR050352">
    <property type="entry name" value="ABCG_transporters"/>
</dbReference>
<keyword evidence="8" id="KW-1185">Reference proteome</keyword>
<organism evidence="8 9">
    <name type="scientific">Caenorhabditis tropicalis</name>
    <dbReference type="NCBI Taxonomy" id="1561998"/>
    <lineage>
        <taxon>Eukaryota</taxon>
        <taxon>Metazoa</taxon>
        <taxon>Ecdysozoa</taxon>
        <taxon>Nematoda</taxon>
        <taxon>Chromadorea</taxon>
        <taxon>Rhabditida</taxon>
        <taxon>Rhabditina</taxon>
        <taxon>Rhabditomorpha</taxon>
        <taxon>Rhabditoidea</taxon>
        <taxon>Rhabditidae</taxon>
        <taxon>Peloderinae</taxon>
        <taxon>Caenorhabditis</taxon>
    </lineage>
</organism>
<dbReference type="InterPro" id="IPR013525">
    <property type="entry name" value="ABC2_TM"/>
</dbReference>
<dbReference type="AlphaFoldDB" id="A0A1I7URI8"/>
<feature type="transmembrane region" description="Helical" evidence="6">
    <location>
        <begin position="40"/>
        <end position="61"/>
    </location>
</feature>
<evidence type="ECO:0000313" key="9">
    <source>
        <dbReference type="WBParaSite" id="Csp11.Scaffold630.g18630.t1"/>
    </source>
</evidence>
<dbReference type="eggNOG" id="KOG0061">
    <property type="taxonomic scope" value="Eukaryota"/>
</dbReference>
<evidence type="ECO:0000256" key="5">
    <source>
        <dbReference type="ARBA" id="ARBA00023136"/>
    </source>
</evidence>
<feature type="transmembrane region" description="Helical" evidence="6">
    <location>
        <begin position="95"/>
        <end position="117"/>
    </location>
</feature>
<dbReference type="Pfam" id="PF01061">
    <property type="entry name" value="ABC2_membrane"/>
    <property type="match status" value="1"/>
</dbReference>
<keyword evidence="5 6" id="KW-0472">Membrane</keyword>
<dbReference type="WBParaSite" id="Csp11.Scaffold630.g18630.t1">
    <property type="protein sequence ID" value="Csp11.Scaffold630.g18630.t1"/>
    <property type="gene ID" value="Csp11.Scaffold630.g18630"/>
</dbReference>
<reference evidence="9" key="1">
    <citation type="submission" date="2016-11" db="UniProtKB">
        <authorList>
            <consortium name="WormBaseParasite"/>
        </authorList>
    </citation>
    <scope>IDENTIFICATION</scope>
</reference>
<protein>
    <submittedName>
        <fullName evidence="9">ABC2_membrane domain-containing protein</fullName>
    </submittedName>
</protein>
<feature type="domain" description="ABC-2 type transporter transmembrane" evidence="7">
    <location>
        <begin position="8"/>
        <end position="146"/>
    </location>
</feature>
<keyword evidence="3 6" id="KW-0812">Transmembrane</keyword>
<sequence length="211" mass="24034">MAVLMSPIHFCLEMSTFYRETSSRLYRVSAYFISKNLAELPSYIISAVLFTSILYWMSGLVPLIDSFLIYILVGILVQNIAISIGYLFSCIFGTVNLAVAVMPIFVVPMMAFGGFFINQDTLQWYFVPLKYLSYFGYGYEAVAIGQWTHVEEIPGCSPSIAHCSRNGTEVLQNLSFKASNFWIDLLFMSVMILGFRFLAFLALYIRVKRRT</sequence>
<feature type="transmembrane region" description="Helical" evidence="6">
    <location>
        <begin position="181"/>
        <end position="205"/>
    </location>
</feature>
<keyword evidence="4 6" id="KW-1133">Transmembrane helix</keyword>
<evidence type="ECO:0000256" key="4">
    <source>
        <dbReference type="ARBA" id="ARBA00022989"/>
    </source>
</evidence>
<feature type="transmembrane region" description="Helical" evidence="6">
    <location>
        <begin position="67"/>
        <end position="88"/>
    </location>
</feature>
<evidence type="ECO:0000313" key="8">
    <source>
        <dbReference type="Proteomes" id="UP000095282"/>
    </source>
</evidence>
<evidence type="ECO:0000256" key="6">
    <source>
        <dbReference type="SAM" id="Phobius"/>
    </source>
</evidence>
<evidence type="ECO:0000259" key="7">
    <source>
        <dbReference type="Pfam" id="PF01061"/>
    </source>
</evidence>
<dbReference type="PANTHER" id="PTHR48041:SF139">
    <property type="entry name" value="PROTEIN SCARLET"/>
    <property type="match status" value="1"/>
</dbReference>
<name>A0A1I7URI8_9PELO</name>